<sequence>DTIVALNQKEDTGCGTIIRCDSIKEDQDMDADNSLVIKEECQEHIAESNASSDVMSNGLGIKPCSDTILALNQKEGNGCGTIIRCGSIKEDQDMDADNSLVIKEECQEHIAESNASSDVMSNGLGIKPCSDTILALNQKEGNGCGTIIRCGSIKEDQDMDADNSLVNKEECQEHITQSNASSDVMSNGLGNKPCGDTILALNQKEDNGCGTII</sequence>
<organism evidence="1 2">
    <name type="scientific">Trifolium subterraneum</name>
    <name type="common">Subterranean clover</name>
    <dbReference type="NCBI Taxonomy" id="3900"/>
    <lineage>
        <taxon>Eukaryota</taxon>
        <taxon>Viridiplantae</taxon>
        <taxon>Streptophyta</taxon>
        <taxon>Embryophyta</taxon>
        <taxon>Tracheophyta</taxon>
        <taxon>Spermatophyta</taxon>
        <taxon>Magnoliopsida</taxon>
        <taxon>eudicotyledons</taxon>
        <taxon>Gunneridae</taxon>
        <taxon>Pentapetalae</taxon>
        <taxon>rosids</taxon>
        <taxon>fabids</taxon>
        <taxon>Fabales</taxon>
        <taxon>Fabaceae</taxon>
        <taxon>Papilionoideae</taxon>
        <taxon>50 kb inversion clade</taxon>
        <taxon>NPAAA clade</taxon>
        <taxon>Hologalegina</taxon>
        <taxon>IRL clade</taxon>
        <taxon>Trifolieae</taxon>
        <taxon>Trifolium</taxon>
    </lineage>
</organism>
<evidence type="ECO:0000313" key="1">
    <source>
        <dbReference type="EMBL" id="GAU10808.1"/>
    </source>
</evidence>
<accession>A0A1B5Z9M5</accession>
<dbReference type="Proteomes" id="UP000242715">
    <property type="component" value="Unassembled WGS sequence"/>
</dbReference>
<comment type="caution">
    <text evidence="1">The sequence shown here is derived from an EMBL/GenBank/DDBJ whole genome shotgun (WGS) entry which is preliminary data.</text>
</comment>
<keyword evidence="2" id="KW-1185">Reference proteome</keyword>
<name>A0A1B5Z9M5_TRISU</name>
<gene>
    <name evidence="1" type="ORF">TSUD_424880</name>
</gene>
<dbReference type="AlphaFoldDB" id="A0A1B5Z9M5"/>
<evidence type="ECO:0000313" key="2">
    <source>
        <dbReference type="Proteomes" id="UP000242715"/>
    </source>
</evidence>
<dbReference type="EMBL" id="BCLP01051934">
    <property type="protein sequence ID" value="GAU10808.1"/>
    <property type="molecule type" value="Genomic_DNA"/>
</dbReference>
<protein>
    <submittedName>
        <fullName evidence="1">Uncharacterized protein</fullName>
    </submittedName>
</protein>
<proteinExistence type="predicted"/>
<feature type="non-terminal residue" evidence="1">
    <location>
        <position position="1"/>
    </location>
</feature>
<feature type="non-terminal residue" evidence="1">
    <location>
        <position position="213"/>
    </location>
</feature>
<reference evidence="2" key="1">
    <citation type="journal article" date="2017" name="Front. Plant Sci.">
        <title>Climate Clever Clovers: New Paradigm to Reduce the Environmental Footprint of Ruminants by Breeding Low Methanogenic Forages Utilizing Haplotype Variation.</title>
        <authorList>
            <person name="Kaur P."/>
            <person name="Appels R."/>
            <person name="Bayer P.E."/>
            <person name="Keeble-Gagnere G."/>
            <person name="Wang J."/>
            <person name="Hirakawa H."/>
            <person name="Shirasawa K."/>
            <person name="Vercoe P."/>
            <person name="Stefanova K."/>
            <person name="Durmic Z."/>
            <person name="Nichols P."/>
            <person name="Revell C."/>
            <person name="Isobe S.N."/>
            <person name="Edwards D."/>
            <person name="Erskine W."/>
        </authorList>
    </citation>
    <scope>NUCLEOTIDE SEQUENCE [LARGE SCALE GENOMIC DNA]</scope>
    <source>
        <strain evidence="2">cv. Daliak</strain>
    </source>
</reference>